<evidence type="ECO:0000313" key="3">
    <source>
        <dbReference type="Proteomes" id="UP000242525"/>
    </source>
</evidence>
<gene>
    <name evidence="2" type="ORF">BN980_GECA11s03838g</name>
</gene>
<name>A0A0J9XFD5_GEOCN</name>
<dbReference type="EMBL" id="CCBN010000011">
    <property type="protein sequence ID" value="CDO55615.1"/>
    <property type="molecule type" value="Genomic_DNA"/>
</dbReference>
<reference evidence="2" key="1">
    <citation type="submission" date="2014-03" db="EMBL/GenBank/DDBJ databases">
        <authorList>
            <person name="Casaregola S."/>
        </authorList>
    </citation>
    <scope>NUCLEOTIDE SEQUENCE [LARGE SCALE GENOMIC DNA]</scope>
    <source>
        <strain evidence="2">CLIB 918</strain>
    </source>
</reference>
<protein>
    <recommendedName>
        <fullName evidence="4">Peroxin 26</fullName>
    </recommendedName>
</protein>
<evidence type="ECO:0000256" key="1">
    <source>
        <dbReference type="SAM" id="MobiDB-lite"/>
    </source>
</evidence>
<accession>A0A0J9XFD5</accession>
<dbReference type="STRING" id="1173061.A0A0J9XFD5"/>
<evidence type="ECO:0000313" key="2">
    <source>
        <dbReference type="EMBL" id="CDO55615.1"/>
    </source>
</evidence>
<dbReference type="Proteomes" id="UP000242525">
    <property type="component" value="Unassembled WGS sequence"/>
</dbReference>
<comment type="caution">
    <text evidence="2">The sequence shown here is derived from an EMBL/GenBank/DDBJ whole genome shotgun (WGS) entry which is preliminary data.</text>
</comment>
<dbReference type="AlphaFoldDB" id="A0A0J9XFD5"/>
<feature type="region of interest" description="Disordered" evidence="1">
    <location>
        <begin position="268"/>
        <end position="310"/>
    </location>
</feature>
<sequence>MSDPTQLYKSALSSFINKQFSESYDLIDPIINKPNALAELQVNSWQRLWNLYFAIINAAADQEKRSNDTDPLSVSTGSLLSNSLPLSSSAINHNWSDEKRSEIASKLTSSTIWPQIIASANNSLENIPPQLFVSLVTLSLKYSNNIASVVRPKVEEYLVSIGFKLDPTDLNSVKSYLKLVEIYSTEVLVDDFDVARTFVELHEVYPEAKKPELLARINENEKSYHQDIKEREEQEREQAANEERKRKALEEERRKERERALNEIKERERQLKQLDSENEAKRQETIKKETTEESEVNNASSNTSRDSSASRTRNVWAPLVTYWKSSNLLAIKQHKNLILFFLLILITASRQNVRAKFRQLLSNLWSKLCQTIVMGLKVSYV</sequence>
<feature type="compositionally biased region" description="Basic and acidic residues" evidence="1">
    <location>
        <begin position="268"/>
        <end position="291"/>
    </location>
</feature>
<feature type="compositionally biased region" description="Low complexity" evidence="1">
    <location>
        <begin position="297"/>
        <end position="310"/>
    </location>
</feature>
<feature type="region of interest" description="Disordered" evidence="1">
    <location>
        <begin position="226"/>
        <end position="254"/>
    </location>
</feature>
<keyword evidence="3" id="KW-1185">Reference proteome</keyword>
<evidence type="ECO:0008006" key="4">
    <source>
        <dbReference type="Google" id="ProtNLM"/>
    </source>
</evidence>
<proteinExistence type="predicted"/>
<organism evidence="2 3">
    <name type="scientific">Geotrichum candidum</name>
    <name type="common">Oospora lactis</name>
    <name type="synonym">Dipodascus geotrichum</name>
    <dbReference type="NCBI Taxonomy" id="1173061"/>
    <lineage>
        <taxon>Eukaryota</taxon>
        <taxon>Fungi</taxon>
        <taxon>Dikarya</taxon>
        <taxon>Ascomycota</taxon>
        <taxon>Saccharomycotina</taxon>
        <taxon>Dipodascomycetes</taxon>
        <taxon>Dipodascales</taxon>
        <taxon>Dipodascaceae</taxon>
        <taxon>Geotrichum</taxon>
    </lineage>
</organism>